<protein>
    <recommendedName>
        <fullName evidence="3">Urease accessory protein UreF</fullName>
    </recommendedName>
</protein>
<dbReference type="RefSeq" id="WP_037278887.1">
    <property type="nucleotide sequence ID" value="NZ_KK088558.1"/>
</dbReference>
<dbReference type="PANTHER" id="PTHR33620:SF1">
    <property type="entry name" value="UREASE ACCESSORY PROTEIN F"/>
    <property type="match status" value="1"/>
</dbReference>
<dbReference type="GO" id="GO:0016151">
    <property type="term" value="F:nickel cation binding"/>
    <property type="evidence" value="ECO:0007669"/>
    <property type="project" value="UniProtKB-UniRule"/>
</dbReference>
<keyword evidence="5" id="KW-1185">Reference proteome</keyword>
<dbReference type="EMBL" id="AOSK01000132">
    <property type="protein sequence ID" value="EYD72928.1"/>
    <property type="molecule type" value="Genomic_DNA"/>
</dbReference>
<keyword evidence="3" id="KW-0963">Cytoplasm</keyword>
<dbReference type="Pfam" id="PF01730">
    <property type="entry name" value="UreF"/>
    <property type="match status" value="1"/>
</dbReference>
<comment type="similarity">
    <text evidence="3">Belongs to the UreF family.</text>
</comment>
<gene>
    <name evidence="3" type="primary">ureF</name>
    <name evidence="4" type="ORF">Rumeso_04804</name>
</gene>
<dbReference type="Proteomes" id="UP000019666">
    <property type="component" value="Unassembled WGS sequence"/>
</dbReference>
<dbReference type="PANTHER" id="PTHR33620">
    <property type="entry name" value="UREASE ACCESSORY PROTEIN F"/>
    <property type="match status" value="1"/>
</dbReference>
<keyword evidence="2 3" id="KW-0143">Chaperone</keyword>
<comment type="function">
    <text evidence="3">Required for maturation of urease via the functional incorporation of the urease nickel metallocenter.</text>
</comment>
<reference evidence="4 5" key="1">
    <citation type="submission" date="2013-02" db="EMBL/GenBank/DDBJ databases">
        <authorList>
            <person name="Fiebig A."/>
            <person name="Goeker M."/>
            <person name="Klenk H.-P.P."/>
        </authorList>
    </citation>
    <scope>NUCLEOTIDE SEQUENCE [LARGE SCALE GENOMIC DNA]</scope>
    <source>
        <strain evidence="4 5">DSM 19309</strain>
    </source>
</reference>
<dbReference type="STRING" id="442562.Rumeso_04804"/>
<comment type="caution">
    <text evidence="4">The sequence shown here is derived from an EMBL/GenBank/DDBJ whole genome shotgun (WGS) entry which is preliminary data.</text>
</comment>
<dbReference type="Gene3D" id="1.10.4190.10">
    <property type="entry name" value="Urease accessory protein UreF"/>
    <property type="match status" value="1"/>
</dbReference>
<evidence type="ECO:0000313" key="4">
    <source>
        <dbReference type="EMBL" id="EYD72928.1"/>
    </source>
</evidence>
<comment type="subcellular location">
    <subcellularLocation>
        <location evidence="3">Cytoplasm</location>
    </subcellularLocation>
</comment>
<keyword evidence="1 3" id="KW-0996">Nickel insertion</keyword>
<sequence>MEAEALLTLAQWLSPAYPTGAFAWSHGLEAATAQGLVRDAAGLEGWIADLLTHGSGRTDAILLGEAFRADPATLAGLDDLALALAPSYERLAETREQGAAFAAVTRAVRGFDLPDMALPLAVGRAAALAGVPLRPVVQLYLQGLASTQIQAALRLMPLGQTAGQCVLHRLAPLCARVAEESLSLTTEDIGPCALGLDLAAMRHETLPSRIFRS</sequence>
<dbReference type="GO" id="GO:0005737">
    <property type="term" value="C:cytoplasm"/>
    <property type="evidence" value="ECO:0007669"/>
    <property type="project" value="UniProtKB-SubCell"/>
</dbReference>
<organism evidence="4 5">
    <name type="scientific">Rubellimicrobium mesophilum DSM 19309</name>
    <dbReference type="NCBI Taxonomy" id="442562"/>
    <lineage>
        <taxon>Bacteria</taxon>
        <taxon>Pseudomonadati</taxon>
        <taxon>Pseudomonadota</taxon>
        <taxon>Alphaproteobacteria</taxon>
        <taxon>Rhodobacterales</taxon>
        <taxon>Roseobacteraceae</taxon>
        <taxon>Rubellimicrobium</taxon>
    </lineage>
</organism>
<dbReference type="InterPro" id="IPR038277">
    <property type="entry name" value="UreF_sf"/>
</dbReference>
<accession>A0A017HFI0</accession>
<proteinExistence type="inferred from homology"/>
<evidence type="ECO:0000313" key="5">
    <source>
        <dbReference type="Proteomes" id="UP000019666"/>
    </source>
</evidence>
<dbReference type="AlphaFoldDB" id="A0A017HFI0"/>
<evidence type="ECO:0000256" key="3">
    <source>
        <dbReference type="HAMAP-Rule" id="MF_01385"/>
    </source>
</evidence>
<dbReference type="OrthoDB" id="9798772at2"/>
<name>A0A017HFI0_9RHOB</name>
<evidence type="ECO:0000256" key="2">
    <source>
        <dbReference type="ARBA" id="ARBA00023186"/>
    </source>
</evidence>
<evidence type="ECO:0000256" key="1">
    <source>
        <dbReference type="ARBA" id="ARBA00022988"/>
    </source>
</evidence>
<dbReference type="InterPro" id="IPR002639">
    <property type="entry name" value="UreF"/>
</dbReference>
<dbReference type="PATRIC" id="fig|442562.3.peg.4728"/>
<dbReference type="HOGENOM" id="CLU_049215_2_0_5"/>
<dbReference type="HAMAP" id="MF_01385">
    <property type="entry name" value="UreF"/>
    <property type="match status" value="1"/>
</dbReference>
<dbReference type="PIRSF" id="PIRSF009467">
    <property type="entry name" value="Ureas_acces_UreF"/>
    <property type="match status" value="1"/>
</dbReference>
<comment type="subunit">
    <text evidence="3">UreD, UreF and UreG form a complex that acts as a GTP-hydrolysis-dependent molecular chaperone, activating the urease apoprotein by helping to assemble the nickel containing metallocenter of UreC. The UreE protein probably delivers the nickel.</text>
</comment>